<name>A0A1X1XJM7_9MYCO</name>
<dbReference type="RefSeq" id="WP_057003401.1">
    <property type="nucleotide sequence ID" value="NZ_LLXQ01000036.1"/>
</dbReference>
<evidence type="ECO:0000259" key="1">
    <source>
        <dbReference type="Pfam" id="PF13401"/>
    </source>
</evidence>
<proteinExistence type="predicted"/>
<sequence>MPTGWVAAPAEAVLDQVAAALDRSGAVLVGADGVGKTLTARAAAERFTARRPSTVRWVRGTPSLRMVPFGAFGRLLDVAEIGRPAALLRAAHDSLVAGGDLLVVVDDAHELDSLSAGLVYQLALKRSARLIVTVRAETALPDAVAALWTDDLLTRIDVERPDRAAPQPDEYLSGLAAPVRKALDYLAVAEPLHRSDLAALAGDEAVEQGEAAGAVSVSDEGVVYAGHPLYTERVRAALAPADARSLRTAVVGQLSTRRFDHVTDRLRLAALAIDSDAAYDDFSDAAQQALRLGELGLAERLARAALGKAGGLAPRLTLGYALGWQGRGREAGEVLAAVDPDTLTDTELMAWALPRAANQFWMLDEPERATAFLHTTRNRVSSPMARATLDALAATFAMNAGTPLSALRIAGEVLASPHADEVGVGWAASTAALCSARIGRFDDVESLAGRALAGEHPGLLRFTSGFARVTALVMAGRPDAARTVAQRYTDFAELQQPGRAIGEVLVAYVAIAQGDFDTAVSLLGPAADTLARTGYSWGPLSLMLLAQALGQQGDQAEAAKVFSRAESRHGLKSALFAPELALAKAWSKAARGDITAAIEAAREAAQAAERGGQSAITLRALQDAARLGDTRAVYRAERLAVEVNCVLGRLTLAHARALAAGDAAALAEVAADLADAGLHPAAADAAAQAKRG</sequence>
<dbReference type="Gene3D" id="3.40.50.300">
    <property type="entry name" value="P-loop containing nucleotide triphosphate hydrolases"/>
    <property type="match status" value="1"/>
</dbReference>
<gene>
    <name evidence="2" type="ORF">AWC14_12560</name>
</gene>
<dbReference type="OrthoDB" id="4590630at2"/>
<dbReference type="SUPFAM" id="SSF52540">
    <property type="entry name" value="P-loop containing nucleoside triphosphate hydrolases"/>
    <property type="match status" value="1"/>
</dbReference>
<dbReference type="GO" id="GO:0016887">
    <property type="term" value="F:ATP hydrolysis activity"/>
    <property type="evidence" value="ECO:0007669"/>
    <property type="project" value="InterPro"/>
</dbReference>
<reference evidence="2 3" key="1">
    <citation type="submission" date="2016-01" db="EMBL/GenBank/DDBJ databases">
        <title>The new phylogeny of the genus Mycobacterium.</title>
        <authorList>
            <person name="Tarcisio F."/>
            <person name="Conor M."/>
            <person name="Antonella G."/>
            <person name="Elisabetta G."/>
            <person name="Giulia F.S."/>
            <person name="Sara T."/>
            <person name="Anna F."/>
            <person name="Clotilde B."/>
            <person name="Roberto B."/>
            <person name="Veronica D.S."/>
            <person name="Fabio R."/>
            <person name="Monica P."/>
            <person name="Olivier J."/>
            <person name="Enrico T."/>
            <person name="Nicola S."/>
        </authorList>
    </citation>
    <scope>NUCLEOTIDE SEQUENCE [LARGE SCALE GENOMIC DNA]</scope>
    <source>
        <strain evidence="2 3">DSM 45166</strain>
    </source>
</reference>
<accession>A0A1X1XJM7</accession>
<dbReference type="EMBL" id="LQPE01000158">
    <property type="protein sequence ID" value="ORV99052.1"/>
    <property type="molecule type" value="Genomic_DNA"/>
</dbReference>
<organism evidence="2 3">
    <name type="scientific">Mycobacterium kyorinense</name>
    <dbReference type="NCBI Taxonomy" id="487514"/>
    <lineage>
        <taxon>Bacteria</taxon>
        <taxon>Bacillati</taxon>
        <taxon>Actinomycetota</taxon>
        <taxon>Actinomycetes</taxon>
        <taxon>Mycobacteriales</taxon>
        <taxon>Mycobacteriaceae</taxon>
        <taxon>Mycobacterium</taxon>
    </lineage>
</organism>
<dbReference type="AlphaFoldDB" id="A0A1X1XJM7"/>
<comment type="caution">
    <text evidence="2">The sequence shown here is derived from an EMBL/GenBank/DDBJ whole genome shotgun (WGS) entry which is preliminary data.</text>
</comment>
<protein>
    <submittedName>
        <fullName evidence="2">AAA family ATPase</fullName>
    </submittedName>
</protein>
<dbReference type="Pfam" id="PF13401">
    <property type="entry name" value="AAA_22"/>
    <property type="match status" value="1"/>
</dbReference>
<feature type="domain" description="ORC1/DEAH AAA+ ATPase" evidence="1">
    <location>
        <begin position="26"/>
        <end position="120"/>
    </location>
</feature>
<dbReference type="InterPro" id="IPR027417">
    <property type="entry name" value="P-loop_NTPase"/>
</dbReference>
<keyword evidence="3" id="KW-1185">Reference proteome</keyword>
<dbReference type="Proteomes" id="UP000193487">
    <property type="component" value="Unassembled WGS sequence"/>
</dbReference>
<evidence type="ECO:0000313" key="2">
    <source>
        <dbReference type="EMBL" id="ORV99052.1"/>
    </source>
</evidence>
<evidence type="ECO:0000313" key="3">
    <source>
        <dbReference type="Proteomes" id="UP000193487"/>
    </source>
</evidence>
<dbReference type="STRING" id="487514.A5707_21085"/>
<dbReference type="InterPro" id="IPR049945">
    <property type="entry name" value="AAA_22"/>
</dbReference>